<feature type="transmembrane region" description="Helical" evidence="2">
    <location>
        <begin position="65"/>
        <end position="86"/>
    </location>
</feature>
<comment type="caution">
    <text evidence="3">The sequence shown here is derived from an EMBL/GenBank/DDBJ whole genome shotgun (WGS) entry which is preliminary data.</text>
</comment>
<keyword evidence="2" id="KW-0812">Transmembrane</keyword>
<dbReference type="OrthoDB" id="107131at2759"/>
<dbReference type="Proteomes" id="UP001165121">
    <property type="component" value="Unassembled WGS sequence"/>
</dbReference>
<evidence type="ECO:0000256" key="2">
    <source>
        <dbReference type="SAM" id="Phobius"/>
    </source>
</evidence>
<keyword evidence="4" id="KW-1185">Reference proteome</keyword>
<feature type="transmembrane region" description="Helical" evidence="2">
    <location>
        <begin position="409"/>
        <end position="431"/>
    </location>
</feature>
<organism evidence="3 4">
    <name type="scientific">Phytophthora fragariaefolia</name>
    <dbReference type="NCBI Taxonomy" id="1490495"/>
    <lineage>
        <taxon>Eukaryota</taxon>
        <taxon>Sar</taxon>
        <taxon>Stramenopiles</taxon>
        <taxon>Oomycota</taxon>
        <taxon>Peronosporomycetes</taxon>
        <taxon>Peronosporales</taxon>
        <taxon>Peronosporaceae</taxon>
        <taxon>Phytophthora</taxon>
    </lineage>
</organism>
<dbReference type="AlphaFoldDB" id="A0A9W7CK85"/>
<protein>
    <submittedName>
        <fullName evidence="3">Unnamed protein product</fullName>
    </submittedName>
</protein>
<dbReference type="PANTHER" id="PTHR46366:SF1">
    <property type="entry name" value="PDZ DOMAIN-CONTAINING PROTEIN C1685.05"/>
    <property type="match status" value="1"/>
</dbReference>
<accession>A0A9W7CK85</accession>
<evidence type="ECO:0000313" key="4">
    <source>
        <dbReference type="Proteomes" id="UP001165121"/>
    </source>
</evidence>
<gene>
    <name evidence="3" type="ORF">Pfra01_000897000</name>
</gene>
<name>A0A9W7CK85_9STRA</name>
<keyword evidence="2" id="KW-1133">Transmembrane helix</keyword>
<sequence>MAKSKASSNSEKVNPFKSATSSRYIVSGRNRSSVYCVDDGDSSRNISQQTLDEEGGATLFNAKRMLVAVWLCVGLVPLLLQARSYLKFVTPHKISQDLVVPATAAKHTANMGTLCPMEGLVIAGAWWNVGVTHYYELEERRVCHFVVPQYNIHGSYVLGTELTVPSETSPASCSENSYPLEYYFYHGSIGYYAFYEEAVGTLCANDNIGYVLVQGLGTYDSNGANLANDIGDSTYRRSYWYGLFGSVWIMYRTLLLRRSYVSCKRYGQRCDRLREPMRFKDSVVYVQESMRLSAHGARNYHRAALTYLLVEGLMSDLFMLIAQDGIFAKVQYISLGYNLAGVLSMLFEMVETMNWMGEKPRCLVKRLIFNYETALLGELVCSAAMQFYLTCLNKSSLKGSKPLAEAVSYYVWSLVGHGIIVLGIVFVITSIRSLGAIISVRWTFGSLALLLSPCCVDTAIGPRCKMILLSGYVWEDGRLCYKAETLKSFGLLKMTEEDGAHFIVLNRLHWLAIPRGDLMVIGEMHGYTVTCCSERPCTGMVSMVGKTLGGHPPPNSSTPKHRMSIEPS</sequence>
<dbReference type="EMBL" id="BSXT01000829">
    <property type="protein sequence ID" value="GMF34685.1"/>
    <property type="molecule type" value="Genomic_DNA"/>
</dbReference>
<feature type="transmembrane region" description="Helical" evidence="2">
    <location>
        <begin position="326"/>
        <end position="347"/>
    </location>
</feature>
<proteinExistence type="predicted"/>
<evidence type="ECO:0000313" key="3">
    <source>
        <dbReference type="EMBL" id="GMF34685.1"/>
    </source>
</evidence>
<feature type="transmembrane region" description="Helical" evidence="2">
    <location>
        <begin position="368"/>
        <end position="389"/>
    </location>
</feature>
<evidence type="ECO:0000256" key="1">
    <source>
        <dbReference type="SAM" id="MobiDB-lite"/>
    </source>
</evidence>
<keyword evidence="2" id="KW-0472">Membrane</keyword>
<dbReference type="PANTHER" id="PTHR46366">
    <property type="entry name" value="PRO-APOPTOTIC SERINE PROTEASE NMA111"/>
    <property type="match status" value="1"/>
</dbReference>
<feature type="region of interest" description="Disordered" evidence="1">
    <location>
        <begin position="548"/>
        <end position="568"/>
    </location>
</feature>
<reference evidence="3" key="1">
    <citation type="submission" date="2023-04" db="EMBL/GenBank/DDBJ databases">
        <title>Phytophthora fragariaefolia NBRC 109709.</title>
        <authorList>
            <person name="Ichikawa N."/>
            <person name="Sato H."/>
            <person name="Tonouchi N."/>
        </authorList>
    </citation>
    <scope>NUCLEOTIDE SEQUENCE</scope>
    <source>
        <strain evidence="3">NBRC 109709</strain>
    </source>
</reference>